<evidence type="ECO:0000313" key="2">
    <source>
        <dbReference type="Proteomes" id="UP000077069"/>
    </source>
</evidence>
<dbReference type="EMBL" id="KV441565">
    <property type="protein sequence ID" value="OAF98662.1"/>
    <property type="molecule type" value="Genomic_DNA"/>
</dbReference>
<dbReference type="Gene3D" id="1.25.40.20">
    <property type="entry name" value="Ankyrin repeat-containing domain"/>
    <property type="match status" value="1"/>
</dbReference>
<dbReference type="InParanoid" id="A0A177BTD0"/>
<dbReference type="OrthoDB" id="366390at2759"/>
<dbReference type="GeneID" id="28764081"/>
<organism evidence="1 2">
    <name type="scientific">Paraphaeosphaeria sporulosa</name>
    <dbReference type="NCBI Taxonomy" id="1460663"/>
    <lineage>
        <taxon>Eukaryota</taxon>
        <taxon>Fungi</taxon>
        <taxon>Dikarya</taxon>
        <taxon>Ascomycota</taxon>
        <taxon>Pezizomycotina</taxon>
        <taxon>Dothideomycetes</taxon>
        <taxon>Pleosporomycetidae</taxon>
        <taxon>Pleosporales</taxon>
        <taxon>Massarineae</taxon>
        <taxon>Didymosphaeriaceae</taxon>
        <taxon>Paraphaeosphaeria</taxon>
    </lineage>
</organism>
<name>A0A177BTD0_9PLEO</name>
<proteinExistence type="predicted"/>
<protein>
    <submittedName>
        <fullName evidence="1">Uncharacterized protein</fullName>
    </submittedName>
</protein>
<evidence type="ECO:0000313" key="1">
    <source>
        <dbReference type="EMBL" id="OAF98662.1"/>
    </source>
</evidence>
<reference evidence="1 2" key="1">
    <citation type="submission" date="2016-05" db="EMBL/GenBank/DDBJ databases">
        <title>Comparative analysis of secretome profiles of manganese(II)-oxidizing ascomycete fungi.</title>
        <authorList>
            <consortium name="DOE Joint Genome Institute"/>
            <person name="Zeiner C.A."/>
            <person name="Purvine S.O."/>
            <person name="Zink E.M."/>
            <person name="Wu S."/>
            <person name="Pasa-Tolic L."/>
            <person name="Chaput D.L."/>
            <person name="Haridas S."/>
            <person name="Grigoriev I.V."/>
            <person name="Santelli C.M."/>
            <person name="Hansel C.M."/>
        </authorList>
    </citation>
    <scope>NUCLEOTIDE SEQUENCE [LARGE SCALE GENOMIC DNA]</scope>
    <source>
        <strain evidence="1 2">AP3s5-JAC2a</strain>
    </source>
</reference>
<dbReference type="InterPro" id="IPR036770">
    <property type="entry name" value="Ankyrin_rpt-contain_sf"/>
</dbReference>
<sequence length="440" mass="49855">MGLLDLPPEIFQRIIQKHVAATGLCSAWKGRGVCETFNTYITEEVFARQPVKVYSKRRINGLYRRGLAVFLEYRLNTLHGAHDLIPSVIRNVVDKLMQITRLTSAEARSELNRDVIAAIVRLWKKADVAAVKPTKRMEKGCSKDSEEARLLCLVVSMGNLDLTKAVLQHCTDPWSETYCLGSPIEVAISAMDLEHVELLLADTKSRKSTRASIFARFLDKFFDAPVGDSQLEFVDQLLSLHYTFLGRPLSDYRVRWLGNFHMRGPTGEGVVTKILEMGFTSKLAALYRQRLFEWWGERFDRTTMKLFVTHKVFDMTQKYAFDDRYGDSAYSMQDESVLAYAVRVGDVDLVEVALKAGANANGAVNPNGFCEYPISSALQNTRCKAKILELLLDHGADLYGDHSVFHYCDIKTMYLGGDYEKRKILDAAIERANYSYKGYS</sequence>
<dbReference type="Proteomes" id="UP000077069">
    <property type="component" value="Unassembled WGS sequence"/>
</dbReference>
<accession>A0A177BTD0</accession>
<keyword evidence="2" id="KW-1185">Reference proteome</keyword>
<dbReference type="AlphaFoldDB" id="A0A177BTD0"/>
<dbReference type="SUPFAM" id="SSF48403">
    <property type="entry name" value="Ankyrin repeat"/>
    <property type="match status" value="1"/>
</dbReference>
<dbReference type="RefSeq" id="XP_018029028.1">
    <property type="nucleotide sequence ID" value="XM_018180595.1"/>
</dbReference>
<gene>
    <name evidence="1" type="ORF">CC84DRAFT_1182056</name>
</gene>